<dbReference type="EMBL" id="SJPG01000001">
    <property type="protein sequence ID" value="TWT62381.1"/>
    <property type="molecule type" value="Genomic_DNA"/>
</dbReference>
<proteinExistence type="predicted"/>
<accession>A0A5C5XJ51</accession>
<evidence type="ECO:0000256" key="1">
    <source>
        <dbReference type="SAM" id="Coils"/>
    </source>
</evidence>
<reference evidence="5 6" key="1">
    <citation type="submission" date="2019-02" db="EMBL/GenBank/DDBJ databases">
        <title>Deep-cultivation of Planctomycetes and their phenomic and genomic characterization uncovers novel biology.</title>
        <authorList>
            <person name="Wiegand S."/>
            <person name="Jogler M."/>
            <person name="Boedeker C."/>
            <person name="Pinto D."/>
            <person name="Vollmers J."/>
            <person name="Rivas-Marin E."/>
            <person name="Kohn T."/>
            <person name="Peeters S.H."/>
            <person name="Heuer A."/>
            <person name="Rast P."/>
            <person name="Oberbeckmann S."/>
            <person name="Bunk B."/>
            <person name="Jeske O."/>
            <person name="Meyerdierks A."/>
            <person name="Storesund J.E."/>
            <person name="Kallscheuer N."/>
            <person name="Luecker S."/>
            <person name="Lage O.M."/>
            <person name="Pohl T."/>
            <person name="Merkel B.J."/>
            <person name="Hornburger P."/>
            <person name="Mueller R.-W."/>
            <person name="Bruemmer F."/>
            <person name="Labrenz M."/>
            <person name="Spormann A.M."/>
            <person name="Op Den Camp H."/>
            <person name="Overmann J."/>
            <person name="Amann R."/>
            <person name="Jetten M.S.M."/>
            <person name="Mascher T."/>
            <person name="Medema M.H."/>
            <person name="Devos D.P."/>
            <person name="Kaster A.-K."/>
            <person name="Ovreas L."/>
            <person name="Rohde M."/>
            <person name="Galperin M.Y."/>
            <person name="Jogler C."/>
        </authorList>
    </citation>
    <scope>NUCLEOTIDE SEQUENCE [LARGE SCALE GENOMIC DNA]</scope>
    <source>
        <strain evidence="5 6">Pan54</strain>
    </source>
</reference>
<feature type="coiled-coil region" evidence="1">
    <location>
        <begin position="742"/>
        <end position="858"/>
    </location>
</feature>
<dbReference type="InterPro" id="IPR027417">
    <property type="entry name" value="P-loop_NTPase"/>
</dbReference>
<dbReference type="Proteomes" id="UP000316095">
    <property type="component" value="Unassembled WGS sequence"/>
</dbReference>
<evidence type="ECO:0000259" key="4">
    <source>
        <dbReference type="Pfam" id="PF13514"/>
    </source>
</evidence>
<evidence type="ECO:0000256" key="3">
    <source>
        <dbReference type="SAM" id="Phobius"/>
    </source>
</evidence>
<evidence type="ECO:0000313" key="6">
    <source>
        <dbReference type="Proteomes" id="UP000316095"/>
    </source>
</evidence>
<keyword evidence="3" id="KW-0472">Membrane</keyword>
<evidence type="ECO:0000256" key="2">
    <source>
        <dbReference type="SAM" id="MobiDB-lite"/>
    </source>
</evidence>
<dbReference type="InterPro" id="IPR038734">
    <property type="entry name" value="YhaN_AAA"/>
</dbReference>
<keyword evidence="3" id="KW-1133">Transmembrane helix</keyword>
<comment type="caution">
    <text evidence="5">The sequence shown here is derived from an EMBL/GenBank/DDBJ whole genome shotgun (WGS) entry which is preliminary data.</text>
</comment>
<evidence type="ECO:0000313" key="5">
    <source>
        <dbReference type="EMBL" id="TWT62381.1"/>
    </source>
</evidence>
<protein>
    <submittedName>
        <fullName evidence="5">Chromosome segregation protein</fullName>
    </submittedName>
</protein>
<keyword evidence="3" id="KW-0812">Transmembrane</keyword>
<dbReference type="PANTHER" id="PTHR41259">
    <property type="entry name" value="DOUBLE-STRAND BREAK REPAIR RAD50 ATPASE, PUTATIVE-RELATED"/>
    <property type="match status" value="1"/>
</dbReference>
<dbReference type="Gene3D" id="3.40.50.300">
    <property type="entry name" value="P-loop containing nucleotide triphosphate hydrolases"/>
    <property type="match status" value="2"/>
</dbReference>
<feature type="compositionally biased region" description="Basic and acidic residues" evidence="2">
    <location>
        <begin position="402"/>
        <end position="418"/>
    </location>
</feature>
<feature type="coiled-coil region" evidence="1">
    <location>
        <begin position="275"/>
        <end position="309"/>
    </location>
</feature>
<dbReference type="PANTHER" id="PTHR41259:SF1">
    <property type="entry name" value="DOUBLE-STRAND BREAK REPAIR RAD50 ATPASE, PUTATIVE-RELATED"/>
    <property type="match status" value="1"/>
</dbReference>
<dbReference type="Pfam" id="PF13514">
    <property type="entry name" value="AAA_27"/>
    <property type="match status" value="1"/>
</dbReference>
<dbReference type="SUPFAM" id="SSF52540">
    <property type="entry name" value="P-loop containing nucleoside triphosphate hydrolases"/>
    <property type="match status" value="1"/>
</dbReference>
<organism evidence="5 6">
    <name type="scientific">Rubinisphaera italica</name>
    <dbReference type="NCBI Taxonomy" id="2527969"/>
    <lineage>
        <taxon>Bacteria</taxon>
        <taxon>Pseudomonadati</taxon>
        <taxon>Planctomycetota</taxon>
        <taxon>Planctomycetia</taxon>
        <taxon>Planctomycetales</taxon>
        <taxon>Planctomycetaceae</taxon>
        <taxon>Rubinisphaera</taxon>
    </lineage>
</organism>
<feature type="transmembrane region" description="Helical" evidence="3">
    <location>
        <begin position="504"/>
        <end position="524"/>
    </location>
</feature>
<dbReference type="AlphaFoldDB" id="A0A5C5XJ51"/>
<feature type="coiled-coil region" evidence="1">
    <location>
        <begin position="430"/>
        <end position="463"/>
    </location>
</feature>
<keyword evidence="6" id="KW-1185">Reference proteome</keyword>
<feature type="transmembrane region" description="Helical" evidence="3">
    <location>
        <begin position="475"/>
        <end position="497"/>
    </location>
</feature>
<sequence length="1044" mass="120301">MKITDVMIDRYGVWSDLLLPVNENGMTVIYGPNEAGKSTLMRFIRGVLYGYPAAGMATSERGDHSQAWGGSLRVRSENQSLQLSRHIDDHGRQQFRANSSNKAISESDFERMLQDVDADVYRTIYTLGLKELRELATLQTDQVGEYIYGTSLGRIGQRLMHAEQHTQGQAREIADLEHGRGHLFDLSGQYGSMNEALSKTDGLINRYESHLAECRQLESKQDERQERLSRLKRERSNYRYMQRVWNPWKKHRDLQNELRLLPEGIQFPAEGLSRLEKLDGQKKAAEEQLKKLRRERSRLKQALEADGTNAELRDHASGVRALIDMKSLVESTERHLASVSADASMLKAELEEKLQTLGNDWTINRLAEVDTSPQAHLQLSTSARNYQTAISRRARHRRKYRKVSDAHHQRQSELQDTLKRQNITSLPQAIREAERRLVDLENLAQLRVREAEYEQRIRSAKTQLDKQDNGREIPWWGQSMLTLFSMVGGFLIIAGIVQSVQTSWIIGWIYLLTGIMGGGLAWSLRQHFEMDNDGYVRRLQSEIETCERELHDVRGRISRISGEVSHRRSLPSELQNRNRKSETELIRQASQRIVDLQGLARTQEKLQKTRKKLSVQRGKLAEYQRDVSATRQAWCDLLKQLGIHETVRTSEAFLSWQHAVDAQQTWQQWQASKEDVQRYQELLNQFREQMELIAGRMSLRGSDGLSLSQTLSNWQKMLEDFDQSHNSYLQKKRDYSQVVKQYRAAESESNRIQDDLSQLLRHAEVTSPEEFRRRAKQLQRADELRALIADLNDQLNSLSREEPELAIAEEDLLRYESSNNQERIEMLDLEIEDLEKDLADSQENLGRMRQTLATLEGDTSADDIRTKQARILDRASSSLRDLQANRIASSALSRLTAEFEQRFQPETLARASEYLDKLTCGRYLQVRTPVGSRDLLIREQSGTFRNVGELSDGTREQLFLAIRMALIDTFAEDGIEMPVVFDDIFVNFDQQRTEAAVETLLDFAATRQVLFFTCHQHLATMFEVQNIESIWLPALAKGEARLAG</sequence>
<feature type="region of interest" description="Disordered" evidence="2">
    <location>
        <begin position="393"/>
        <end position="418"/>
    </location>
</feature>
<keyword evidence="1" id="KW-0175">Coiled coil</keyword>
<feature type="domain" description="YhaN AAA" evidence="4">
    <location>
        <begin position="1"/>
        <end position="207"/>
    </location>
</feature>
<name>A0A5C5XJ51_9PLAN</name>
<gene>
    <name evidence="5" type="ORF">Pan54_31230</name>
</gene>
<dbReference type="OrthoDB" id="9764467at2"/>
<dbReference type="RefSeq" id="WP_146504248.1">
    <property type="nucleotide sequence ID" value="NZ_SJPG01000001.1"/>
</dbReference>